<protein>
    <submittedName>
        <fullName evidence="1">Mycofactocin biosynthesis chaperone MftB</fullName>
    </submittedName>
</protein>
<dbReference type="InterPro" id="IPR023850">
    <property type="entry name" value="MftB"/>
</dbReference>
<gene>
    <name evidence="1" type="primary">mftB</name>
    <name evidence="1" type="ORF">KV203_02230</name>
</gene>
<evidence type="ECO:0000313" key="1">
    <source>
        <dbReference type="EMBL" id="QXQ14273.1"/>
    </source>
</evidence>
<proteinExistence type="predicted"/>
<accession>A0ABX8S8T3</accession>
<dbReference type="NCBIfam" id="TIGR03967">
    <property type="entry name" value="mycofact_MftB"/>
    <property type="match status" value="1"/>
</dbReference>
<sequence length="106" mass="11084">MPPPSGSADTVPADPAPADDMLTQAWALSEAVALRPEPFGALAYHFGNRKLTFLKSPELVTTVTGLATHPDVAGALTAAGVAPAEHPRYLVALRALAATEMIEPRR</sequence>
<keyword evidence="2" id="KW-1185">Reference proteome</keyword>
<dbReference type="RefSeq" id="WP_157079643.1">
    <property type="nucleotide sequence ID" value="NZ_CBCRUZ010000003.1"/>
</dbReference>
<evidence type="ECO:0000313" key="2">
    <source>
        <dbReference type="Proteomes" id="UP000887023"/>
    </source>
</evidence>
<name>A0ABX8S8T3_9ACTN</name>
<reference evidence="1" key="1">
    <citation type="submission" date="2021-07" db="EMBL/GenBank/DDBJ databases">
        <title>Candidatus Kaistella beijingensis sp. nov. isolated from a municipal wastewater treatment plant is involved in sludge foaming.</title>
        <authorList>
            <person name="Song Y."/>
            <person name="Liu S.-J."/>
        </authorList>
    </citation>
    <scope>NUCLEOTIDE SEQUENCE</scope>
    <source>
        <strain evidence="1">DSM 43998</strain>
    </source>
</reference>
<organism evidence="1 2">
    <name type="scientific">Skermania pinensis</name>
    <dbReference type="NCBI Taxonomy" id="39122"/>
    <lineage>
        <taxon>Bacteria</taxon>
        <taxon>Bacillati</taxon>
        <taxon>Actinomycetota</taxon>
        <taxon>Actinomycetes</taxon>
        <taxon>Mycobacteriales</taxon>
        <taxon>Gordoniaceae</taxon>
        <taxon>Skermania</taxon>
    </lineage>
</organism>
<dbReference type="EMBL" id="CP079105">
    <property type="protein sequence ID" value="QXQ14273.1"/>
    <property type="molecule type" value="Genomic_DNA"/>
</dbReference>
<dbReference type="Pfam" id="PF26520">
    <property type="entry name" value="MftB_chaperone"/>
    <property type="match status" value="1"/>
</dbReference>
<dbReference type="Proteomes" id="UP000887023">
    <property type="component" value="Chromosome"/>
</dbReference>